<proteinExistence type="inferred from homology"/>
<dbReference type="Proteomes" id="UP000663877">
    <property type="component" value="Unassembled WGS sequence"/>
</dbReference>
<dbReference type="PRINTS" id="PR00722">
    <property type="entry name" value="CHYMOTRYPSIN"/>
</dbReference>
<evidence type="ECO:0000256" key="5">
    <source>
        <dbReference type="ARBA" id="ARBA00023180"/>
    </source>
</evidence>
<evidence type="ECO:0000256" key="6">
    <source>
        <dbReference type="ARBA" id="ARBA00024195"/>
    </source>
</evidence>
<protein>
    <recommendedName>
        <fullName evidence="8">Peptidase S1 domain-containing protein</fullName>
    </recommendedName>
</protein>
<evidence type="ECO:0000259" key="8">
    <source>
        <dbReference type="PROSITE" id="PS50240"/>
    </source>
</evidence>
<dbReference type="FunFam" id="2.40.10.10:FF:000054">
    <property type="entry name" value="Complement C1r subcomponent"/>
    <property type="match status" value="1"/>
</dbReference>
<comment type="caution">
    <text evidence="9">The sequence shown here is derived from an EMBL/GenBank/DDBJ whole genome shotgun (WGS) entry which is preliminary data.</text>
</comment>
<keyword evidence="2" id="KW-0964">Secreted</keyword>
<dbReference type="AlphaFoldDB" id="A0A813R687"/>
<feature type="domain" description="Peptidase S1" evidence="8">
    <location>
        <begin position="83"/>
        <end position="325"/>
    </location>
</feature>
<dbReference type="Pfam" id="PF00089">
    <property type="entry name" value="Trypsin"/>
    <property type="match status" value="1"/>
</dbReference>
<keyword evidence="7" id="KW-1133">Transmembrane helix</keyword>
<dbReference type="PROSITE" id="PS00134">
    <property type="entry name" value="TRYPSIN_HIS"/>
    <property type="match status" value="1"/>
</dbReference>
<organism evidence="9 12">
    <name type="scientific">Adineta steineri</name>
    <dbReference type="NCBI Taxonomy" id="433720"/>
    <lineage>
        <taxon>Eukaryota</taxon>
        <taxon>Metazoa</taxon>
        <taxon>Spiralia</taxon>
        <taxon>Gnathifera</taxon>
        <taxon>Rotifera</taxon>
        <taxon>Eurotatoria</taxon>
        <taxon>Bdelloidea</taxon>
        <taxon>Adinetida</taxon>
        <taxon>Adinetidae</taxon>
        <taxon>Adineta</taxon>
    </lineage>
</organism>
<comment type="subcellular location">
    <subcellularLocation>
        <location evidence="1">Secreted</location>
    </subcellularLocation>
</comment>
<evidence type="ECO:0000256" key="2">
    <source>
        <dbReference type="ARBA" id="ARBA00022525"/>
    </source>
</evidence>
<evidence type="ECO:0000313" key="11">
    <source>
        <dbReference type="Proteomes" id="UP000663832"/>
    </source>
</evidence>
<dbReference type="EMBL" id="CAJNOI010000009">
    <property type="protein sequence ID" value="CAF0779227.1"/>
    <property type="molecule type" value="Genomic_DNA"/>
</dbReference>
<name>A0A813R687_9BILA</name>
<evidence type="ECO:0000313" key="12">
    <source>
        <dbReference type="Proteomes" id="UP000663877"/>
    </source>
</evidence>
<dbReference type="PROSITE" id="PS50240">
    <property type="entry name" value="TRYPSIN_DOM"/>
    <property type="match status" value="1"/>
</dbReference>
<dbReference type="CDD" id="cd00190">
    <property type="entry name" value="Tryp_SPc"/>
    <property type="match status" value="1"/>
</dbReference>
<sequence length="327" mass="37128">MQLQRIQSTQRIRNNSVRRCMIISLSILCSLLIISTFITLFVIYFIRYRTTLSSLLSYPNFVCHQRPCGCPNSDSVVSFIPKIVGGQDASPYIYPWLVTLTDRDRTNPFCTGFIISSNTILTAAHCLNNRNFYQLQILAKIHDFREFQGDRYDIEQWIIHPEYRMNDSMHLNDIALIKIQKSFSKDLHPCCLPSIKSNVYPQAKTEAIVSGWGKVLAKPNSRNSPVLQHVVMPIVDYKNLKCQQSIADTNRQICAGYDNLSIDACSGDSGAPLLIVVHDDNNNNEGYFVAAGIVSYGNRQCDASISSGVYTRISFYLDWIHETLTYL</sequence>
<dbReference type="InterPro" id="IPR001254">
    <property type="entry name" value="Trypsin_dom"/>
</dbReference>
<accession>A0A813R687</accession>
<evidence type="ECO:0000256" key="3">
    <source>
        <dbReference type="ARBA" id="ARBA00022729"/>
    </source>
</evidence>
<dbReference type="FunFam" id="2.40.10.10:FF:000068">
    <property type="entry name" value="transmembrane protease serine 2"/>
    <property type="match status" value="1"/>
</dbReference>
<dbReference type="OrthoDB" id="10012881at2759"/>
<comment type="similarity">
    <text evidence="6">Belongs to the peptidase S1 family. CLIP subfamily.</text>
</comment>
<evidence type="ECO:0000256" key="7">
    <source>
        <dbReference type="SAM" id="Phobius"/>
    </source>
</evidence>
<dbReference type="Proteomes" id="UP000663832">
    <property type="component" value="Unassembled WGS sequence"/>
</dbReference>
<keyword evidence="7" id="KW-0472">Membrane</keyword>
<dbReference type="Gene3D" id="2.40.10.10">
    <property type="entry name" value="Trypsin-like serine proteases"/>
    <property type="match status" value="1"/>
</dbReference>
<evidence type="ECO:0000256" key="1">
    <source>
        <dbReference type="ARBA" id="ARBA00004613"/>
    </source>
</evidence>
<dbReference type="SUPFAM" id="SSF50494">
    <property type="entry name" value="Trypsin-like serine proteases"/>
    <property type="match status" value="1"/>
</dbReference>
<dbReference type="GO" id="GO:0006508">
    <property type="term" value="P:proteolysis"/>
    <property type="evidence" value="ECO:0007669"/>
    <property type="project" value="InterPro"/>
</dbReference>
<dbReference type="InterPro" id="IPR001314">
    <property type="entry name" value="Peptidase_S1A"/>
</dbReference>
<reference evidence="9" key="1">
    <citation type="submission" date="2021-02" db="EMBL/GenBank/DDBJ databases">
        <authorList>
            <person name="Nowell W R."/>
        </authorList>
    </citation>
    <scope>NUCLEOTIDE SEQUENCE</scope>
</reference>
<dbReference type="InterPro" id="IPR018114">
    <property type="entry name" value="TRYPSIN_HIS"/>
</dbReference>
<keyword evidence="11" id="KW-1185">Reference proteome</keyword>
<feature type="transmembrane region" description="Helical" evidence="7">
    <location>
        <begin position="21"/>
        <end position="46"/>
    </location>
</feature>
<dbReference type="SMART" id="SM00020">
    <property type="entry name" value="Tryp_SPc"/>
    <property type="match status" value="1"/>
</dbReference>
<dbReference type="InterPro" id="IPR051487">
    <property type="entry name" value="Ser/Thr_Proteases_Immune/Dev"/>
</dbReference>
<dbReference type="GO" id="GO:0004252">
    <property type="term" value="F:serine-type endopeptidase activity"/>
    <property type="evidence" value="ECO:0007669"/>
    <property type="project" value="InterPro"/>
</dbReference>
<keyword evidence="7" id="KW-0812">Transmembrane</keyword>
<dbReference type="EMBL" id="CAJNOM010000196">
    <property type="protein sequence ID" value="CAF1211265.1"/>
    <property type="molecule type" value="Genomic_DNA"/>
</dbReference>
<dbReference type="InterPro" id="IPR043504">
    <property type="entry name" value="Peptidase_S1_PA_chymotrypsin"/>
</dbReference>
<keyword evidence="3" id="KW-0732">Signal</keyword>
<evidence type="ECO:0000313" key="9">
    <source>
        <dbReference type="EMBL" id="CAF0779227.1"/>
    </source>
</evidence>
<dbReference type="PANTHER" id="PTHR24256">
    <property type="entry name" value="TRYPTASE-RELATED"/>
    <property type="match status" value="1"/>
</dbReference>
<keyword evidence="5" id="KW-0325">Glycoprotein</keyword>
<evidence type="ECO:0000256" key="4">
    <source>
        <dbReference type="ARBA" id="ARBA00023157"/>
    </source>
</evidence>
<gene>
    <name evidence="9" type="ORF">BJG266_LOCUS4027</name>
    <name evidence="10" type="ORF">QVE165_LOCUS26379</name>
</gene>
<evidence type="ECO:0000313" key="10">
    <source>
        <dbReference type="EMBL" id="CAF1211265.1"/>
    </source>
</evidence>
<dbReference type="GO" id="GO:0005576">
    <property type="term" value="C:extracellular region"/>
    <property type="evidence" value="ECO:0007669"/>
    <property type="project" value="UniProtKB-SubCell"/>
</dbReference>
<dbReference type="InterPro" id="IPR009003">
    <property type="entry name" value="Peptidase_S1_PA"/>
</dbReference>
<keyword evidence="4" id="KW-1015">Disulfide bond</keyword>